<sequence>MLFKSSLLTLLPGIVHSTPQFSRRLGLGHHWNATVIGGSDTGTPSPTGTADFIYQQSYTSAYPMGADPSYTPPAAATMLPKGDEPGNVFFYQNPGCQGGCNGDEVPVPFTSYTGFGAAGLACAEKMVGPDNEGAQLNLNGAGYIVIEKQLSNNCQFHFYSDESCATASWLGFFTAPMQQPLCMNLTSPEGDSLVSQVNSFSYVYDDY</sequence>
<comment type="caution">
    <text evidence="2">The sequence shown here is derived from an EMBL/GenBank/DDBJ whole genome shotgun (WGS) entry which is preliminary data.</text>
</comment>
<keyword evidence="3" id="KW-1185">Reference proteome</keyword>
<accession>A0A8H4W7N4</accession>
<feature type="chain" id="PRO_5034604033" evidence="1">
    <location>
        <begin position="18"/>
        <end position="207"/>
    </location>
</feature>
<protein>
    <submittedName>
        <fullName evidence="2">Uncharacterized protein</fullName>
    </submittedName>
</protein>
<evidence type="ECO:0000313" key="2">
    <source>
        <dbReference type="EMBL" id="KAF4636912.1"/>
    </source>
</evidence>
<dbReference type="Proteomes" id="UP000566819">
    <property type="component" value="Unassembled WGS sequence"/>
</dbReference>
<name>A0A8H4W7N4_9HELO</name>
<organism evidence="2 3">
    <name type="scientific">Cudoniella acicularis</name>
    <dbReference type="NCBI Taxonomy" id="354080"/>
    <lineage>
        <taxon>Eukaryota</taxon>
        <taxon>Fungi</taxon>
        <taxon>Dikarya</taxon>
        <taxon>Ascomycota</taxon>
        <taxon>Pezizomycotina</taxon>
        <taxon>Leotiomycetes</taxon>
        <taxon>Helotiales</taxon>
        <taxon>Tricladiaceae</taxon>
        <taxon>Cudoniella</taxon>
    </lineage>
</organism>
<evidence type="ECO:0000256" key="1">
    <source>
        <dbReference type="SAM" id="SignalP"/>
    </source>
</evidence>
<reference evidence="2 3" key="1">
    <citation type="submission" date="2020-03" db="EMBL/GenBank/DDBJ databases">
        <title>Draft Genome Sequence of Cudoniella acicularis.</title>
        <authorList>
            <person name="Buettner E."/>
            <person name="Kellner H."/>
        </authorList>
    </citation>
    <scope>NUCLEOTIDE SEQUENCE [LARGE SCALE GENOMIC DNA]</scope>
    <source>
        <strain evidence="2 3">DSM 108380</strain>
    </source>
</reference>
<keyword evidence="1" id="KW-0732">Signal</keyword>
<gene>
    <name evidence="2" type="ORF">G7Y89_g1172</name>
</gene>
<feature type="signal peptide" evidence="1">
    <location>
        <begin position="1"/>
        <end position="17"/>
    </location>
</feature>
<dbReference type="EMBL" id="JAAMPI010000044">
    <property type="protein sequence ID" value="KAF4636912.1"/>
    <property type="molecule type" value="Genomic_DNA"/>
</dbReference>
<proteinExistence type="predicted"/>
<evidence type="ECO:0000313" key="3">
    <source>
        <dbReference type="Proteomes" id="UP000566819"/>
    </source>
</evidence>
<dbReference type="AlphaFoldDB" id="A0A8H4W7N4"/>